<reference evidence="1 2" key="1">
    <citation type="submission" date="2018-05" db="EMBL/GenBank/DDBJ databases">
        <title>Genomic Encyclopedia of Type Strains, Phase IV (KMG-IV): sequencing the most valuable type-strain genomes for metagenomic binning, comparative biology and taxonomic classification.</title>
        <authorList>
            <person name="Goeker M."/>
        </authorList>
    </citation>
    <scope>NUCLEOTIDE SEQUENCE [LARGE SCALE GENOMIC DNA]</scope>
    <source>
        <strain evidence="1 2">DSM 28556</strain>
    </source>
</reference>
<keyword evidence="2" id="KW-1185">Reference proteome</keyword>
<gene>
    <name evidence="1" type="ORF">DFR56_101468</name>
</gene>
<accession>A0A2V3WAK0</accession>
<comment type="caution">
    <text evidence="1">The sequence shown here is derived from an EMBL/GenBank/DDBJ whole genome shotgun (WGS) entry which is preliminary data.</text>
</comment>
<protein>
    <submittedName>
        <fullName evidence="1">Uncharacterized protein</fullName>
    </submittedName>
</protein>
<proteinExistence type="predicted"/>
<evidence type="ECO:0000313" key="1">
    <source>
        <dbReference type="EMBL" id="PXW90556.1"/>
    </source>
</evidence>
<dbReference type="OrthoDB" id="1248892at2"/>
<organism evidence="1 2">
    <name type="scientific">Pseudogracilibacillus auburnensis</name>
    <dbReference type="NCBI Taxonomy" id="1494959"/>
    <lineage>
        <taxon>Bacteria</taxon>
        <taxon>Bacillati</taxon>
        <taxon>Bacillota</taxon>
        <taxon>Bacilli</taxon>
        <taxon>Bacillales</taxon>
        <taxon>Bacillaceae</taxon>
        <taxon>Pseudogracilibacillus</taxon>
    </lineage>
</organism>
<dbReference type="EMBL" id="QJJQ01000001">
    <property type="protein sequence ID" value="PXW90556.1"/>
    <property type="molecule type" value="Genomic_DNA"/>
</dbReference>
<sequence>MYGISVSNDYTREELVSRSKELAIHLLPLPAINNERYGVGFIGVHEGEGASFIFVD</sequence>
<dbReference type="Proteomes" id="UP000247978">
    <property type="component" value="Unassembled WGS sequence"/>
</dbReference>
<dbReference type="RefSeq" id="WP_158525466.1">
    <property type="nucleotide sequence ID" value="NZ_JADIJL010000001.1"/>
</dbReference>
<evidence type="ECO:0000313" key="2">
    <source>
        <dbReference type="Proteomes" id="UP000247978"/>
    </source>
</evidence>
<dbReference type="AlphaFoldDB" id="A0A2V3WAK0"/>
<name>A0A2V3WAK0_9BACI</name>